<dbReference type="GO" id="GO:0016829">
    <property type="term" value="F:lyase activity"/>
    <property type="evidence" value="ECO:0007669"/>
    <property type="project" value="UniProtKB-KW"/>
</dbReference>
<dbReference type="Proteomes" id="UP000095768">
    <property type="component" value="Unassembled WGS sequence"/>
</dbReference>
<sequence length="128" mass="14449">MKIIAMSIFVDNQDKAQQFYTEKLGFKTKHNIEIGGGFRWVTVTENDSNNPVEIVLEPNESPIAKNYQEGLYQAGIPVTMFGVDNLEKEHANLVEKGITFHTEPKEVEGVKYAIFDDTCGNLIQIVEQ</sequence>
<dbReference type="InterPro" id="IPR029068">
    <property type="entry name" value="Glyas_Bleomycin-R_OHBP_Dase"/>
</dbReference>
<dbReference type="SUPFAM" id="SSF54593">
    <property type="entry name" value="Glyoxalase/Bleomycin resistance protein/Dihydroxybiphenyl dioxygenase"/>
    <property type="match status" value="1"/>
</dbReference>
<proteinExistence type="predicted"/>
<feature type="domain" description="VOC" evidence="1">
    <location>
        <begin position="1"/>
        <end position="128"/>
    </location>
</feature>
<dbReference type="EMBL" id="FMPG01000012">
    <property type="protein sequence ID" value="SCT30594.1"/>
    <property type="molecule type" value="Genomic_DNA"/>
</dbReference>
<dbReference type="InterPro" id="IPR004360">
    <property type="entry name" value="Glyas_Fos-R_dOase_dom"/>
</dbReference>
<evidence type="ECO:0000259" key="1">
    <source>
        <dbReference type="PROSITE" id="PS51819"/>
    </source>
</evidence>
<reference evidence="2 4" key="2">
    <citation type="submission" date="2016-09" db="EMBL/GenBank/DDBJ databases">
        <authorList>
            <consortium name="Pathogen Informatics"/>
            <person name="Sun Q."/>
            <person name="Inoue M."/>
        </authorList>
    </citation>
    <scope>NUCLEOTIDE SEQUENCE [LARGE SCALE GENOMIC DNA]</scope>
    <source>
        <strain evidence="2 4">82C</strain>
    </source>
</reference>
<organism evidence="3 5">
    <name type="scientific">Staphylococcus caeli</name>
    <dbReference type="NCBI Taxonomy" id="2201815"/>
    <lineage>
        <taxon>Bacteria</taxon>
        <taxon>Bacillati</taxon>
        <taxon>Bacillota</taxon>
        <taxon>Bacilli</taxon>
        <taxon>Bacillales</taxon>
        <taxon>Staphylococcaceae</taxon>
        <taxon>Staphylococcus</taxon>
    </lineage>
</organism>
<protein>
    <submittedName>
        <fullName evidence="3">Lactoylglutathione lyase</fullName>
    </submittedName>
</protein>
<evidence type="ECO:0000313" key="5">
    <source>
        <dbReference type="Proteomes" id="UP000095768"/>
    </source>
</evidence>
<dbReference type="CDD" id="cd07263">
    <property type="entry name" value="VOC_like"/>
    <property type="match status" value="1"/>
</dbReference>
<dbReference type="EMBL" id="FMPI01000016">
    <property type="protein sequence ID" value="SCT23460.1"/>
    <property type="molecule type" value="Genomic_DNA"/>
</dbReference>
<dbReference type="RefSeq" id="WP_069996160.1">
    <property type="nucleotide sequence ID" value="NZ_FMPG01000012.1"/>
</dbReference>
<evidence type="ECO:0000313" key="4">
    <source>
        <dbReference type="Proteomes" id="UP000095412"/>
    </source>
</evidence>
<dbReference type="Pfam" id="PF00903">
    <property type="entry name" value="Glyoxalase"/>
    <property type="match status" value="1"/>
</dbReference>
<evidence type="ECO:0000313" key="3">
    <source>
        <dbReference type="EMBL" id="SCT30594.1"/>
    </source>
</evidence>
<keyword evidence="4" id="KW-1185">Reference proteome</keyword>
<dbReference type="OrthoDB" id="9794917at2"/>
<dbReference type="Gene3D" id="3.10.180.10">
    <property type="entry name" value="2,3-Dihydroxybiphenyl 1,2-Dioxygenase, domain 1"/>
    <property type="match status" value="1"/>
</dbReference>
<dbReference type="PROSITE" id="PS51819">
    <property type="entry name" value="VOC"/>
    <property type="match status" value="1"/>
</dbReference>
<dbReference type="AlphaFoldDB" id="A0A1D4Q5X4"/>
<dbReference type="InterPro" id="IPR037523">
    <property type="entry name" value="VOC_core"/>
</dbReference>
<dbReference type="PANTHER" id="PTHR36437:SF2">
    <property type="entry name" value="GLYOXALASE_BLEOMYCIN RESISTANCE PROTEIN_DIOXYGENASE"/>
    <property type="match status" value="1"/>
</dbReference>
<gene>
    <name evidence="3" type="ORF">SAMEA2297795_02201</name>
    <name evidence="2" type="ORF">SAMEA2297796_01984</name>
</gene>
<dbReference type="Proteomes" id="UP000095412">
    <property type="component" value="Unassembled WGS sequence"/>
</dbReference>
<name>A0A1D4Q5X4_9STAP</name>
<dbReference type="PANTHER" id="PTHR36437">
    <property type="entry name" value="GLYOXALASE/BLEOMYCIN RESISTANCE PROTEIN/DIOXYGENASE"/>
    <property type="match status" value="1"/>
</dbReference>
<keyword evidence="3" id="KW-0456">Lyase</keyword>
<accession>A0A1D4Q5X4</accession>
<reference evidence="3 5" key="1">
    <citation type="submission" date="2016-09" db="EMBL/GenBank/DDBJ databases">
        <authorList>
            <consortium name="Pathogen Informatics"/>
        </authorList>
    </citation>
    <scope>NUCLEOTIDE SEQUENCE [LARGE SCALE GENOMIC DNA]</scope>
    <source>
        <strain evidence="3 5">82B</strain>
    </source>
</reference>
<evidence type="ECO:0000313" key="2">
    <source>
        <dbReference type="EMBL" id="SCT23460.1"/>
    </source>
</evidence>